<dbReference type="PANTHER" id="PTHR11986">
    <property type="entry name" value="AMINOTRANSFERASE CLASS III"/>
    <property type="match status" value="1"/>
</dbReference>
<dbReference type="CDD" id="cd00610">
    <property type="entry name" value="OAT_like"/>
    <property type="match status" value="1"/>
</dbReference>
<feature type="domain" description="Ig-like" evidence="7">
    <location>
        <begin position="370"/>
        <end position="407"/>
    </location>
</feature>
<comment type="cofactor">
    <cofactor evidence="1">
        <name>pyridoxal 5'-phosphate</name>
        <dbReference type="ChEBI" id="CHEBI:597326"/>
    </cofactor>
</comment>
<dbReference type="InterPro" id="IPR015422">
    <property type="entry name" value="PyrdxlP-dep_Trfase_small"/>
</dbReference>
<evidence type="ECO:0000313" key="9">
    <source>
        <dbReference type="Proteomes" id="UP001595692"/>
    </source>
</evidence>
<name>A0ABV8CNU9_9GAMM</name>
<keyword evidence="5 6" id="KW-0663">Pyridoxal phosphate</keyword>
<reference evidence="9" key="1">
    <citation type="journal article" date="2019" name="Int. J. Syst. Evol. Microbiol.">
        <title>The Global Catalogue of Microorganisms (GCM) 10K type strain sequencing project: providing services to taxonomists for standard genome sequencing and annotation.</title>
        <authorList>
            <consortium name="The Broad Institute Genomics Platform"/>
            <consortium name="The Broad Institute Genome Sequencing Center for Infectious Disease"/>
            <person name="Wu L."/>
            <person name="Ma J."/>
        </authorList>
    </citation>
    <scope>NUCLEOTIDE SEQUENCE [LARGE SCALE GENOMIC DNA]</scope>
    <source>
        <strain evidence="9">CCUG 54939</strain>
    </source>
</reference>
<dbReference type="PIRSF" id="PIRSF000521">
    <property type="entry name" value="Transaminase_4ab_Lys_Orn"/>
    <property type="match status" value="1"/>
</dbReference>
<dbReference type="InterPro" id="IPR015421">
    <property type="entry name" value="PyrdxlP-dep_Trfase_major"/>
</dbReference>
<dbReference type="EMBL" id="JBHSAF010000007">
    <property type="protein sequence ID" value="MFC3913609.1"/>
    <property type="molecule type" value="Genomic_DNA"/>
</dbReference>
<keyword evidence="4 8" id="KW-0808">Transferase</keyword>
<proteinExistence type="inferred from homology"/>
<dbReference type="InterPro" id="IPR004632">
    <property type="entry name" value="4NH2But_aminotransferase_bac"/>
</dbReference>
<dbReference type="EC" id="2.6.1.19" evidence="8"/>
<sequence length="426" mass="45574">MSNAQWQARKEQVLARGMANMAAVYIDKARNAELWDIEGKRFIDFAAGIAVVNTGHLHPKVQSAVAAQIERFSHTCGMVTPYTSLIELAEQLSRRAPGPTPKKVTFANSGAEAVENAIKIARAHTGRSGIIAFQGGFHGRTNMTMGLTGKMNPYKIGFGPFPNEIYHLPYPNEYLGISEAFALAALEELFHCDIEPGRIAAIIIEPVQGEGGFYAAPHSFLRTLRDLCDQHGIVMICDEVQSGFARTGKLFAIEHTDIEPDLITVAKGLGGGFPISGVIGKAAIMDAPIPGGLGGTYVGSPLGCVAGLAVLEVIDEEQLCERAVQVGDKVQAKLRDLQQRYPQLVGQVRGLGAMVAVELIVGGDHGVPNPALTKQLVSEGIKAGLILLSCGVRGNVIRFLPPLTIDWDVLDEGLAVFDKLFSSLAK</sequence>
<dbReference type="Pfam" id="PF00202">
    <property type="entry name" value="Aminotran_3"/>
    <property type="match status" value="1"/>
</dbReference>
<evidence type="ECO:0000256" key="4">
    <source>
        <dbReference type="ARBA" id="ARBA00022679"/>
    </source>
</evidence>
<dbReference type="SUPFAM" id="SSF53383">
    <property type="entry name" value="PLP-dependent transferases"/>
    <property type="match status" value="1"/>
</dbReference>
<organism evidence="8 9">
    <name type="scientific">Pseudaeromonas sharmana</name>
    <dbReference type="NCBI Taxonomy" id="328412"/>
    <lineage>
        <taxon>Bacteria</taxon>
        <taxon>Pseudomonadati</taxon>
        <taxon>Pseudomonadota</taxon>
        <taxon>Gammaproteobacteria</taxon>
        <taxon>Aeromonadales</taxon>
        <taxon>Aeromonadaceae</taxon>
        <taxon>Pseudaeromonas</taxon>
    </lineage>
</organism>
<dbReference type="PROSITE" id="PS50835">
    <property type="entry name" value="IG_LIKE"/>
    <property type="match status" value="1"/>
</dbReference>
<gene>
    <name evidence="8" type="primary">gabT</name>
    <name evidence="8" type="ORF">ACFOSS_09030</name>
</gene>
<evidence type="ECO:0000256" key="6">
    <source>
        <dbReference type="RuleBase" id="RU003560"/>
    </source>
</evidence>
<protein>
    <submittedName>
        <fullName evidence="8">4-aminobutyrate--2-oxoglutarate transaminase</fullName>
        <ecNumber evidence="8">2.6.1.19</ecNumber>
    </submittedName>
</protein>
<dbReference type="InterPro" id="IPR050103">
    <property type="entry name" value="Class-III_PLP-dep_AT"/>
</dbReference>
<dbReference type="Gene3D" id="3.90.1150.10">
    <property type="entry name" value="Aspartate Aminotransferase, domain 1"/>
    <property type="match status" value="1"/>
</dbReference>
<dbReference type="InterPro" id="IPR049704">
    <property type="entry name" value="Aminotrans_3_PPA_site"/>
</dbReference>
<dbReference type="InterPro" id="IPR015424">
    <property type="entry name" value="PyrdxlP-dep_Trfase"/>
</dbReference>
<dbReference type="InterPro" id="IPR007110">
    <property type="entry name" value="Ig-like_dom"/>
</dbReference>
<comment type="similarity">
    <text evidence="2 6">Belongs to the class-III pyridoxal-phosphate-dependent aminotransferase family.</text>
</comment>
<evidence type="ECO:0000313" key="8">
    <source>
        <dbReference type="EMBL" id="MFC3913609.1"/>
    </source>
</evidence>
<dbReference type="InterPro" id="IPR005814">
    <property type="entry name" value="Aminotrans_3"/>
</dbReference>
<dbReference type="Proteomes" id="UP001595692">
    <property type="component" value="Unassembled WGS sequence"/>
</dbReference>
<evidence type="ECO:0000256" key="3">
    <source>
        <dbReference type="ARBA" id="ARBA00022576"/>
    </source>
</evidence>
<comment type="caution">
    <text evidence="8">The sequence shown here is derived from an EMBL/GenBank/DDBJ whole genome shotgun (WGS) entry which is preliminary data.</text>
</comment>
<dbReference type="GO" id="GO:0034386">
    <property type="term" value="F:4-aminobutyrate:2-oxoglutarate transaminase activity"/>
    <property type="evidence" value="ECO:0007669"/>
    <property type="project" value="UniProtKB-EC"/>
</dbReference>
<evidence type="ECO:0000256" key="5">
    <source>
        <dbReference type="ARBA" id="ARBA00022898"/>
    </source>
</evidence>
<keyword evidence="9" id="KW-1185">Reference proteome</keyword>
<evidence type="ECO:0000256" key="2">
    <source>
        <dbReference type="ARBA" id="ARBA00008954"/>
    </source>
</evidence>
<dbReference type="RefSeq" id="WP_377151991.1">
    <property type="nucleotide sequence ID" value="NZ_JBHSAF010000007.1"/>
</dbReference>
<evidence type="ECO:0000259" key="7">
    <source>
        <dbReference type="PROSITE" id="PS50835"/>
    </source>
</evidence>
<dbReference type="NCBIfam" id="TIGR00700">
    <property type="entry name" value="GABAtrnsam"/>
    <property type="match status" value="1"/>
</dbReference>
<keyword evidence="3 8" id="KW-0032">Aminotransferase</keyword>
<evidence type="ECO:0000256" key="1">
    <source>
        <dbReference type="ARBA" id="ARBA00001933"/>
    </source>
</evidence>
<accession>A0ABV8CNU9</accession>
<dbReference type="PROSITE" id="PS00600">
    <property type="entry name" value="AA_TRANSFER_CLASS_3"/>
    <property type="match status" value="1"/>
</dbReference>
<dbReference type="Gene3D" id="3.40.640.10">
    <property type="entry name" value="Type I PLP-dependent aspartate aminotransferase-like (Major domain)"/>
    <property type="match status" value="1"/>
</dbReference>